<name>A0A5A5U1D1_LEUCI</name>
<sequence>MNDLRKLEKLEQIIQFLSKELENNILRGVLREAYEKKLKDTKSAAKMLKQSKSISLVENRLTDKNFEELKKAFELFPENRR</sequence>
<proteinExistence type="predicted"/>
<evidence type="ECO:0000313" key="3">
    <source>
        <dbReference type="Proteomes" id="UP000323274"/>
    </source>
</evidence>
<feature type="coiled-coil region" evidence="1">
    <location>
        <begin position="7"/>
        <end position="51"/>
    </location>
</feature>
<evidence type="ECO:0000256" key="1">
    <source>
        <dbReference type="SAM" id="Coils"/>
    </source>
</evidence>
<keyword evidence="1" id="KW-0175">Coiled coil</keyword>
<dbReference type="Proteomes" id="UP000323274">
    <property type="component" value="Unassembled WGS sequence"/>
</dbReference>
<dbReference type="RefSeq" id="WP_133286192.1">
    <property type="nucleotide sequence ID" value="NZ_BJJW01000035.1"/>
</dbReference>
<protein>
    <submittedName>
        <fullName evidence="2">Uncharacterized protein</fullName>
    </submittedName>
</protein>
<gene>
    <name evidence="2" type="ORF">LCIT_20090</name>
</gene>
<comment type="caution">
    <text evidence="2">The sequence shown here is derived from an EMBL/GenBank/DDBJ whole genome shotgun (WGS) entry which is preliminary data.</text>
</comment>
<organism evidence="2 3">
    <name type="scientific">Leuconostoc citreum</name>
    <dbReference type="NCBI Taxonomy" id="33964"/>
    <lineage>
        <taxon>Bacteria</taxon>
        <taxon>Bacillati</taxon>
        <taxon>Bacillota</taxon>
        <taxon>Bacilli</taxon>
        <taxon>Lactobacillales</taxon>
        <taxon>Lactobacillaceae</taxon>
        <taxon>Leuconostoc</taxon>
    </lineage>
</organism>
<reference evidence="2 3" key="1">
    <citation type="submission" date="2019-04" db="EMBL/GenBank/DDBJ databases">
        <title>A pseudo-fructophilic Leuconostoc citreum strain F192-5 isolated from peel of satsuma mandarin: the first report for isolation and characterization of strain-dependent fructophilic-like characteristics.</title>
        <authorList>
            <person name="Maeno S."/>
            <person name="Tanizawa Y."/>
            <person name="Kajikawa A."/>
            <person name="Kanesaki Y."/>
            <person name="Kubota E."/>
            <person name="Arita M."/>
            <person name="Leon D."/>
            <person name="Endo A."/>
        </authorList>
    </citation>
    <scope>NUCLEOTIDE SEQUENCE [LARGE SCALE GENOMIC DNA]</scope>
    <source>
        <strain evidence="2 3">F192-5</strain>
    </source>
</reference>
<evidence type="ECO:0000313" key="2">
    <source>
        <dbReference type="EMBL" id="GDZ84767.1"/>
    </source>
</evidence>
<accession>A0A5A5U1D1</accession>
<dbReference type="EMBL" id="BJJW01000035">
    <property type="protein sequence ID" value="GDZ84767.1"/>
    <property type="molecule type" value="Genomic_DNA"/>
</dbReference>
<dbReference type="AlphaFoldDB" id="A0A5A5U1D1"/>